<dbReference type="PANTHER" id="PTHR35562">
    <property type="entry name" value="DNA ENDONUCLEASE SMRA-RELATED"/>
    <property type="match status" value="1"/>
</dbReference>
<organism evidence="8 10">
    <name type="scientific">Aliidiomarina maris</name>
    <dbReference type="NCBI Taxonomy" id="531312"/>
    <lineage>
        <taxon>Bacteria</taxon>
        <taxon>Pseudomonadati</taxon>
        <taxon>Pseudomonadota</taxon>
        <taxon>Gammaproteobacteria</taxon>
        <taxon>Alteromonadales</taxon>
        <taxon>Idiomarinaceae</taxon>
        <taxon>Aliidiomarina</taxon>
    </lineage>
</organism>
<dbReference type="SMART" id="SM00463">
    <property type="entry name" value="SMR"/>
    <property type="match status" value="1"/>
</dbReference>
<dbReference type="InterPro" id="IPR002625">
    <property type="entry name" value="Smr_dom"/>
</dbReference>
<gene>
    <name evidence="8" type="ORF">B0I24_11625</name>
    <name evidence="9" type="ORF">CWE07_12950</name>
</gene>
<dbReference type="EMBL" id="PIPK01000016">
    <property type="protein sequence ID" value="RUO19384.1"/>
    <property type="molecule type" value="Genomic_DNA"/>
</dbReference>
<keyword evidence="1" id="KW-0540">Nuclease</keyword>
<comment type="caution">
    <text evidence="8">The sequence shown here is derived from an EMBL/GenBank/DDBJ whole genome shotgun (WGS) entry which is preliminary data.</text>
</comment>
<dbReference type="EMBL" id="QLMD01000016">
    <property type="protein sequence ID" value="RAJ93667.1"/>
    <property type="molecule type" value="Genomic_DNA"/>
</dbReference>
<evidence type="ECO:0000256" key="4">
    <source>
        <dbReference type="ARBA" id="ARBA00022801"/>
    </source>
</evidence>
<evidence type="ECO:0000256" key="1">
    <source>
        <dbReference type="ARBA" id="ARBA00022722"/>
    </source>
</evidence>
<evidence type="ECO:0000256" key="5">
    <source>
        <dbReference type="ARBA" id="ARBA00022884"/>
    </source>
</evidence>
<dbReference type="InterPro" id="IPR022990">
    <property type="entry name" value="SmrB-like"/>
</dbReference>
<evidence type="ECO:0000256" key="3">
    <source>
        <dbReference type="ARBA" id="ARBA00022759"/>
    </source>
</evidence>
<dbReference type="Proteomes" id="UP000287865">
    <property type="component" value="Unassembled WGS sequence"/>
</dbReference>
<dbReference type="GO" id="GO:0019843">
    <property type="term" value="F:rRNA binding"/>
    <property type="evidence" value="ECO:0007669"/>
    <property type="project" value="UniProtKB-KW"/>
</dbReference>
<evidence type="ECO:0000313" key="8">
    <source>
        <dbReference type="EMBL" id="RAJ93667.1"/>
    </source>
</evidence>
<feature type="domain" description="Smr" evidence="7">
    <location>
        <begin position="112"/>
        <end position="187"/>
    </location>
</feature>
<proteinExistence type="predicted"/>
<sequence>MSDEPSDREKLEREARALFRQAVAGAKRITANDRVVRQTPAPHAKPAQHQVHQQRRARAAASQVRRDQATHPFSSQFEPALPEGVMKYSAEGVNPYLTKQLRRGDFSPDLVVDLHGLTQVEAQRDLAAAIQDCMHNQGYCMNVIHGVGTGVLRQRVPGWLMQHPDVLAFHQAPLEWGGQGALLVLLRSAMLDWQQPE</sequence>
<dbReference type="GO" id="GO:0004519">
    <property type="term" value="F:endonuclease activity"/>
    <property type="evidence" value="ECO:0007669"/>
    <property type="project" value="UniProtKB-KW"/>
</dbReference>
<dbReference type="GO" id="GO:0016787">
    <property type="term" value="F:hydrolase activity"/>
    <property type="evidence" value="ECO:0007669"/>
    <property type="project" value="UniProtKB-KW"/>
</dbReference>
<keyword evidence="11" id="KW-1185">Reference proteome</keyword>
<dbReference type="AlphaFoldDB" id="A0A327WRF5"/>
<dbReference type="PROSITE" id="PS50828">
    <property type="entry name" value="SMR"/>
    <property type="match status" value="1"/>
</dbReference>
<evidence type="ECO:0000259" key="7">
    <source>
        <dbReference type="PROSITE" id="PS50828"/>
    </source>
</evidence>
<reference evidence="9 11" key="1">
    <citation type="journal article" date="2018" name="Front. Microbiol.">
        <title>Genome-Based Analysis Reveals the Taxonomy and Diversity of the Family Idiomarinaceae.</title>
        <authorList>
            <person name="Liu Y."/>
            <person name="Lai Q."/>
            <person name="Shao Z."/>
        </authorList>
    </citation>
    <scope>NUCLEOTIDE SEQUENCE [LARGE SCALE GENOMIC DNA]</scope>
    <source>
        <strain evidence="9 11">CF12-14</strain>
    </source>
</reference>
<evidence type="ECO:0000313" key="11">
    <source>
        <dbReference type="Proteomes" id="UP000287865"/>
    </source>
</evidence>
<dbReference type="Pfam" id="PF01713">
    <property type="entry name" value="Smr"/>
    <property type="match status" value="1"/>
</dbReference>
<dbReference type="Gene3D" id="3.30.1370.110">
    <property type="match status" value="1"/>
</dbReference>
<dbReference type="PANTHER" id="PTHR35562:SF1">
    <property type="entry name" value="UPF0115 PROTEIN YFCN"/>
    <property type="match status" value="1"/>
</dbReference>
<keyword evidence="3 8" id="KW-0255">Endonuclease</keyword>
<name>A0A327WRF5_9GAMM</name>
<keyword evidence="4" id="KW-0378">Hydrolase</keyword>
<dbReference type="SUPFAM" id="SSF160443">
    <property type="entry name" value="SMR domain-like"/>
    <property type="match status" value="1"/>
</dbReference>
<reference evidence="8 10" key="2">
    <citation type="submission" date="2018-06" db="EMBL/GenBank/DDBJ databases">
        <title>Genomic Encyclopedia of Type Strains, Phase III (KMG-III): the genomes of soil and plant-associated and newly described type strains.</title>
        <authorList>
            <person name="Whitman W."/>
        </authorList>
    </citation>
    <scope>NUCLEOTIDE SEQUENCE [LARGE SCALE GENOMIC DNA]</scope>
    <source>
        <strain evidence="8 10">CGMCC 1.15366</strain>
    </source>
</reference>
<dbReference type="NCBIfam" id="NF003432">
    <property type="entry name" value="PRK04946.1"/>
    <property type="match status" value="1"/>
</dbReference>
<keyword evidence="2" id="KW-0699">rRNA-binding</keyword>
<accession>A0A327WRF5</accession>
<feature type="region of interest" description="Disordered" evidence="6">
    <location>
        <begin position="30"/>
        <end position="52"/>
    </location>
</feature>
<keyword evidence="5" id="KW-0694">RNA-binding</keyword>
<dbReference type="InterPro" id="IPR036063">
    <property type="entry name" value="Smr_dom_sf"/>
</dbReference>
<evidence type="ECO:0000256" key="6">
    <source>
        <dbReference type="SAM" id="MobiDB-lite"/>
    </source>
</evidence>
<dbReference type="RefSeq" id="WP_111570309.1">
    <property type="nucleotide sequence ID" value="NZ_PIPK01000016.1"/>
</dbReference>
<dbReference type="OrthoDB" id="5795446at2"/>
<evidence type="ECO:0000313" key="9">
    <source>
        <dbReference type="EMBL" id="RUO19384.1"/>
    </source>
</evidence>
<evidence type="ECO:0000313" key="10">
    <source>
        <dbReference type="Proteomes" id="UP000249203"/>
    </source>
</evidence>
<evidence type="ECO:0000256" key="2">
    <source>
        <dbReference type="ARBA" id="ARBA00022730"/>
    </source>
</evidence>
<dbReference type="Proteomes" id="UP000249203">
    <property type="component" value="Unassembled WGS sequence"/>
</dbReference>
<protein>
    <submittedName>
        <fullName evidence="8">DNA-nicking Smr family endonuclease</fullName>
    </submittedName>
    <submittedName>
        <fullName evidence="9">Endonuclease SmrB</fullName>
    </submittedName>
</protein>